<sequence length="216" mass="20872">MQHIARRTAGFTAAFAAIALIAVGCGDDSKTPSVGDLTASAKSAVSSATDSAKSAVDSATASAGASGSEGASGAEGSGAEGSGAAGSGAAGAEGAGGTTQINTPSGEVTVAGGVLDKYKSVGADTGTLGLPTGPEQTDNKGGKYQEFDGGIIYAGANTPAHIVWGEIRKAWEADGGANGQLGAPLTDEHPIANGLQSDFENGNITYINGQTAVVPK</sequence>
<reference evidence="2 3" key="1">
    <citation type="submission" date="2019-07" db="EMBL/GenBank/DDBJ databases">
        <title>Rhodococcus cavernicolus sp. nov., isolated from a cave.</title>
        <authorList>
            <person name="Lee S.D."/>
        </authorList>
    </citation>
    <scope>NUCLEOTIDE SEQUENCE [LARGE SCALE GENOMIC DNA]</scope>
    <source>
        <strain evidence="2 3">C1-24</strain>
    </source>
</reference>
<proteinExistence type="predicted"/>
<dbReference type="PROSITE" id="PS51257">
    <property type="entry name" value="PROKAR_LIPOPROTEIN"/>
    <property type="match status" value="1"/>
</dbReference>
<gene>
    <name evidence="2" type="ORF">FOY51_04885</name>
</gene>
<feature type="region of interest" description="Disordered" evidence="1">
    <location>
        <begin position="62"/>
        <end position="107"/>
    </location>
</feature>
<evidence type="ECO:0000256" key="1">
    <source>
        <dbReference type="SAM" id="MobiDB-lite"/>
    </source>
</evidence>
<protein>
    <submittedName>
        <fullName evidence="2">Esterase</fullName>
    </submittedName>
</protein>
<keyword evidence="3" id="KW-1185">Reference proteome</keyword>
<dbReference type="Proteomes" id="UP000322244">
    <property type="component" value="Unassembled WGS sequence"/>
</dbReference>
<feature type="compositionally biased region" description="Low complexity" evidence="1">
    <location>
        <begin position="62"/>
        <end position="72"/>
    </location>
</feature>
<evidence type="ECO:0000313" key="2">
    <source>
        <dbReference type="EMBL" id="KAA0023921.1"/>
    </source>
</evidence>
<feature type="compositionally biased region" description="Gly residues" evidence="1">
    <location>
        <begin position="73"/>
        <end position="97"/>
    </location>
</feature>
<dbReference type="Pfam" id="PF08310">
    <property type="entry name" value="LGFP"/>
    <property type="match status" value="1"/>
</dbReference>
<evidence type="ECO:0000313" key="3">
    <source>
        <dbReference type="Proteomes" id="UP000322244"/>
    </source>
</evidence>
<dbReference type="EMBL" id="VLNY01000002">
    <property type="protein sequence ID" value="KAA0023921.1"/>
    <property type="molecule type" value="Genomic_DNA"/>
</dbReference>
<name>A0A5A7SI66_9NOCA</name>
<organism evidence="2 3">
    <name type="scientific">Antrihabitans cavernicola</name>
    <dbReference type="NCBI Taxonomy" id="2495913"/>
    <lineage>
        <taxon>Bacteria</taxon>
        <taxon>Bacillati</taxon>
        <taxon>Actinomycetota</taxon>
        <taxon>Actinomycetes</taxon>
        <taxon>Mycobacteriales</taxon>
        <taxon>Nocardiaceae</taxon>
        <taxon>Antrihabitans</taxon>
    </lineage>
</organism>
<dbReference type="RefSeq" id="WP_149429081.1">
    <property type="nucleotide sequence ID" value="NZ_VLNY01000002.1"/>
</dbReference>
<dbReference type="AlphaFoldDB" id="A0A5A7SI66"/>
<accession>A0A5A7SI66</accession>
<dbReference type="InterPro" id="IPR013207">
    <property type="entry name" value="LGFP"/>
</dbReference>
<dbReference type="OrthoDB" id="4369514at2"/>
<comment type="caution">
    <text evidence="2">The sequence shown here is derived from an EMBL/GenBank/DDBJ whole genome shotgun (WGS) entry which is preliminary data.</text>
</comment>